<accession>A0A254N5V4</accession>
<evidence type="ECO:0000313" key="2">
    <source>
        <dbReference type="Proteomes" id="UP000197446"/>
    </source>
</evidence>
<name>A0A254N5V4_9BURK</name>
<proteinExistence type="predicted"/>
<keyword evidence="2" id="KW-1185">Reference proteome</keyword>
<dbReference type="RefSeq" id="WP_088484108.1">
    <property type="nucleotide sequence ID" value="NZ_NISI01000006.1"/>
</dbReference>
<dbReference type="EMBL" id="NISI01000006">
    <property type="protein sequence ID" value="OWR02954.1"/>
    <property type="molecule type" value="Genomic_DNA"/>
</dbReference>
<evidence type="ECO:0000313" key="1">
    <source>
        <dbReference type="EMBL" id="OWR02954.1"/>
    </source>
</evidence>
<dbReference type="OrthoDB" id="8818446at2"/>
<reference evidence="1 2" key="1">
    <citation type="journal article" date="2007" name="Int. J. Syst. Evol. Microbiol.">
        <title>Description of Pelomonas aquatica sp. nov. and Pelomonas puraquae sp. nov., isolated from industrial and haemodialysis water.</title>
        <authorList>
            <person name="Gomila M."/>
            <person name="Bowien B."/>
            <person name="Falsen E."/>
            <person name="Moore E.R."/>
            <person name="Lalucat J."/>
        </authorList>
    </citation>
    <scope>NUCLEOTIDE SEQUENCE [LARGE SCALE GENOMIC DNA]</scope>
    <source>
        <strain evidence="1 2">CCUG 52769</strain>
    </source>
</reference>
<organism evidence="1 2">
    <name type="scientific">Roseateles puraquae</name>
    <dbReference type="NCBI Taxonomy" id="431059"/>
    <lineage>
        <taxon>Bacteria</taxon>
        <taxon>Pseudomonadati</taxon>
        <taxon>Pseudomonadota</taxon>
        <taxon>Betaproteobacteria</taxon>
        <taxon>Burkholderiales</taxon>
        <taxon>Sphaerotilaceae</taxon>
        <taxon>Roseateles</taxon>
    </lineage>
</organism>
<protein>
    <recommendedName>
        <fullName evidence="3">Peptidase C39-like domain-containing protein</fullName>
    </recommendedName>
</protein>
<comment type="caution">
    <text evidence="1">The sequence shown here is derived from an EMBL/GenBank/DDBJ whole genome shotgun (WGS) entry which is preliminary data.</text>
</comment>
<dbReference type="Proteomes" id="UP000197446">
    <property type="component" value="Unassembled WGS sequence"/>
</dbReference>
<sequence length="229" mass="25200">MTINQVYVASLRAEGQLQYESLSGSRRHWSPLHLQQSVLDRACGTHALLVAIALVSRTPRSAFEKISDATRGPWRRFWAMAVEHYFEGTSPKDLETLAACINGVTTRRIRIGGPDQLHRVCLATIESGGVPLLDIHGPNIAHWTVALGVETRMTEPSAVLCLDPSCGEPWASFTNARLDISRPVQPARGKPLFNYRDTDGRLKLARARSVLAVHPASVMPSTDSARRSL</sequence>
<gene>
    <name evidence="1" type="ORF">CDO81_15320</name>
</gene>
<dbReference type="AlphaFoldDB" id="A0A254N5V4"/>
<evidence type="ECO:0008006" key="3">
    <source>
        <dbReference type="Google" id="ProtNLM"/>
    </source>
</evidence>